<organism evidence="5 7">
    <name type="scientific">Halapricum hydrolyticum</name>
    <dbReference type="NCBI Taxonomy" id="2979991"/>
    <lineage>
        <taxon>Archaea</taxon>
        <taxon>Methanobacteriati</taxon>
        <taxon>Methanobacteriota</taxon>
        <taxon>Stenosarchaea group</taxon>
        <taxon>Halobacteria</taxon>
        <taxon>Halobacteriales</taxon>
        <taxon>Haloarculaceae</taxon>
        <taxon>Halapricum</taxon>
    </lineage>
</organism>
<dbReference type="InterPro" id="IPR058775">
    <property type="entry name" value="DUF8054_M"/>
</dbReference>
<dbReference type="InterPro" id="IPR058675">
    <property type="entry name" value="DUF8054_C"/>
</dbReference>
<evidence type="ECO:0000313" key="5">
    <source>
        <dbReference type="EMBL" id="MCU4727480.1"/>
    </source>
</evidence>
<reference evidence="5" key="1">
    <citation type="submission" date="2023-02" db="EMBL/GenBank/DDBJ databases">
        <title>Enrichment on poylsaccharides allowed isolation of novel metabolic and taxonomic groups of Haloarchaea.</title>
        <authorList>
            <person name="Sorokin D.Y."/>
            <person name="Elcheninov A.G."/>
            <person name="Khizhniak T.V."/>
            <person name="Kolganova T.V."/>
            <person name="Kublanov I.V."/>
        </authorList>
    </citation>
    <scope>NUCLEOTIDE SEQUENCE</scope>
    <source>
        <strain evidence="4 6">HArc-curdl5-1</strain>
        <strain evidence="5">HArc-curdl7</strain>
    </source>
</reference>
<dbReference type="Pfam" id="PF26237">
    <property type="entry name" value="DUF8054_C"/>
    <property type="match status" value="1"/>
</dbReference>
<dbReference type="AlphaFoldDB" id="A0AAE3IBE8"/>
<evidence type="ECO:0000259" key="3">
    <source>
        <dbReference type="Pfam" id="PF26238"/>
    </source>
</evidence>
<protein>
    <submittedName>
        <fullName evidence="5">Uncharacterized protein</fullName>
    </submittedName>
</protein>
<accession>A0AAE3IBE8</accession>
<feature type="region of interest" description="Disordered" evidence="1">
    <location>
        <begin position="1"/>
        <end position="30"/>
    </location>
</feature>
<dbReference type="EMBL" id="JAOPKD010000010">
    <property type="protein sequence ID" value="MCU4727480.1"/>
    <property type="molecule type" value="Genomic_DNA"/>
</dbReference>
<comment type="caution">
    <text evidence="5">The sequence shown here is derived from an EMBL/GenBank/DDBJ whole genome shotgun (WGS) entry which is preliminary data.</text>
</comment>
<evidence type="ECO:0000256" key="1">
    <source>
        <dbReference type="SAM" id="MobiDB-lite"/>
    </source>
</evidence>
<evidence type="ECO:0000313" key="7">
    <source>
        <dbReference type="Proteomes" id="UP001209746"/>
    </source>
</evidence>
<proteinExistence type="predicted"/>
<name>A0AAE3IBE8_9EURY</name>
<sequence length="201" mass="21736">MTDRDRRSGSSRQPVRTDGGATEGPRVEDPEAELLAAGALEEASSGDLQVTSTFNEAWQAEIQDVKADEDANRQELVDVMGIDSDGEVELEAVNDAFRITIDGALIGSLESEAAFYADLAAARLLEDRLQAWHELPVADRSRLLKGLRLFLEICPECGTEVVFDTKTVESCCGSYQVAAVDCDGCGSRLFESAPIDEDAMD</sequence>
<evidence type="ECO:0000259" key="2">
    <source>
        <dbReference type="Pfam" id="PF26237"/>
    </source>
</evidence>
<feature type="domain" description="DUF8054" evidence="3">
    <location>
        <begin position="29"/>
        <end position="149"/>
    </location>
</feature>
<dbReference type="Proteomes" id="UP001208186">
    <property type="component" value="Unassembled WGS sequence"/>
</dbReference>
<dbReference type="Proteomes" id="UP001209746">
    <property type="component" value="Unassembled WGS sequence"/>
</dbReference>
<gene>
    <name evidence="5" type="ORF">OB914_10930</name>
    <name evidence="4" type="ORF">OB916_10555</name>
</gene>
<dbReference type="EMBL" id="JAOPKC010000011">
    <property type="protein sequence ID" value="MCU4718501.1"/>
    <property type="molecule type" value="Genomic_DNA"/>
</dbReference>
<evidence type="ECO:0000313" key="6">
    <source>
        <dbReference type="Proteomes" id="UP001208186"/>
    </source>
</evidence>
<feature type="domain" description="DUF8054" evidence="2">
    <location>
        <begin position="152"/>
        <end position="191"/>
    </location>
</feature>
<dbReference type="Pfam" id="PF26238">
    <property type="entry name" value="DUF8054_M"/>
    <property type="match status" value="1"/>
</dbReference>
<keyword evidence="6" id="KW-1185">Reference proteome</keyword>
<evidence type="ECO:0000313" key="4">
    <source>
        <dbReference type="EMBL" id="MCU4718501.1"/>
    </source>
</evidence>
<dbReference type="RefSeq" id="WP_315909257.1">
    <property type="nucleotide sequence ID" value="NZ_JAOPKC010000011.1"/>
</dbReference>